<evidence type="ECO:0000313" key="1">
    <source>
        <dbReference type="EMBL" id="KAK3235894.1"/>
    </source>
</evidence>
<accession>A0AAE0BHT5</accession>
<dbReference type="AlphaFoldDB" id="A0AAE0BHT5"/>
<gene>
    <name evidence="1" type="ORF">CYMTET_53937</name>
</gene>
<protein>
    <submittedName>
        <fullName evidence="1">Uncharacterized protein</fullName>
    </submittedName>
</protein>
<evidence type="ECO:0000313" key="2">
    <source>
        <dbReference type="Proteomes" id="UP001190700"/>
    </source>
</evidence>
<keyword evidence="2" id="KW-1185">Reference proteome</keyword>
<dbReference type="EMBL" id="LGRX02035200">
    <property type="protein sequence ID" value="KAK3235894.1"/>
    <property type="molecule type" value="Genomic_DNA"/>
</dbReference>
<organism evidence="1 2">
    <name type="scientific">Cymbomonas tetramitiformis</name>
    <dbReference type="NCBI Taxonomy" id="36881"/>
    <lineage>
        <taxon>Eukaryota</taxon>
        <taxon>Viridiplantae</taxon>
        <taxon>Chlorophyta</taxon>
        <taxon>Pyramimonadophyceae</taxon>
        <taxon>Pyramimonadales</taxon>
        <taxon>Pyramimonadaceae</taxon>
        <taxon>Cymbomonas</taxon>
    </lineage>
</organism>
<name>A0AAE0BHT5_9CHLO</name>
<reference evidence="1 2" key="1">
    <citation type="journal article" date="2015" name="Genome Biol. Evol.">
        <title>Comparative Genomics of a Bacterivorous Green Alga Reveals Evolutionary Causalities and Consequences of Phago-Mixotrophic Mode of Nutrition.</title>
        <authorList>
            <person name="Burns J.A."/>
            <person name="Paasch A."/>
            <person name="Narechania A."/>
            <person name="Kim E."/>
        </authorList>
    </citation>
    <scope>NUCLEOTIDE SEQUENCE [LARGE SCALE GENOMIC DNA]</scope>
    <source>
        <strain evidence="1 2">PLY_AMNH</strain>
    </source>
</reference>
<comment type="caution">
    <text evidence="1">The sequence shown here is derived from an EMBL/GenBank/DDBJ whole genome shotgun (WGS) entry which is preliminary data.</text>
</comment>
<dbReference type="Proteomes" id="UP001190700">
    <property type="component" value="Unassembled WGS sequence"/>
</dbReference>
<proteinExistence type="predicted"/>
<sequence length="287" mass="30495">MAAVEPSQLLPTPEGPMQTTLVASAPAKVSQYYPNRSAALGSDVLQLVSGKVFNLSEAHLTLSKDEDVTMEIFTACLQRIRQLEAQVSTATVEIDSWKRKRSEAATSTNASKQQKLDVASGTSVSKKQVDMILKKVVTGAKQSLKGVKFFPGWDSTAREAKVSDLVSKAEFETVFKGGKLIQPTPENKPKSQVTIKEYTGEAIVELLGASAKNLKGELWQKGGAPTRGFGFFGGGGGFSKGKKLGSVPLDITVMKVTYSNASQQLSIALSVTNSSGGGSCGYDSDDF</sequence>